<keyword evidence="1" id="KW-0378">Hydrolase</keyword>
<organism evidence="3 4">
    <name type="scientific">Roseibium marinum</name>
    <dbReference type="NCBI Taxonomy" id="281252"/>
    <lineage>
        <taxon>Bacteria</taxon>
        <taxon>Pseudomonadati</taxon>
        <taxon>Pseudomonadota</taxon>
        <taxon>Alphaproteobacteria</taxon>
        <taxon>Hyphomicrobiales</taxon>
        <taxon>Stappiaceae</taxon>
        <taxon>Roseibium</taxon>
    </lineage>
</organism>
<dbReference type="PANTHER" id="PTHR48081:SF8">
    <property type="entry name" value="ALPHA_BETA HYDROLASE FOLD-3 DOMAIN-CONTAINING PROTEIN-RELATED"/>
    <property type="match status" value="1"/>
</dbReference>
<evidence type="ECO:0000313" key="4">
    <source>
        <dbReference type="Proteomes" id="UP000236959"/>
    </source>
</evidence>
<evidence type="ECO:0000256" key="1">
    <source>
        <dbReference type="ARBA" id="ARBA00022801"/>
    </source>
</evidence>
<dbReference type="InterPro" id="IPR013094">
    <property type="entry name" value="AB_hydrolase_3"/>
</dbReference>
<protein>
    <submittedName>
        <fullName evidence="3">Acetyl esterase/lipase</fullName>
    </submittedName>
</protein>
<keyword evidence="4" id="KW-1185">Reference proteome</keyword>
<dbReference type="OrthoDB" id="9806180at2"/>
<dbReference type="SUPFAM" id="SSF53474">
    <property type="entry name" value="alpha/beta-Hydrolases"/>
    <property type="match status" value="1"/>
</dbReference>
<comment type="caution">
    <text evidence="3">The sequence shown here is derived from an EMBL/GenBank/DDBJ whole genome shotgun (WGS) entry which is preliminary data.</text>
</comment>
<feature type="domain" description="Alpha/beta hydrolase fold-3" evidence="2">
    <location>
        <begin position="35"/>
        <end position="228"/>
    </location>
</feature>
<evidence type="ECO:0000313" key="3">
    <source>
        <dbReference type="EMBL" id="POF31010.1"/>
    </source>
</evidence>
<dbReference type="PANTHER" id="PTHR48081">
    <property type="entry name" value="AB HYDROLASE SUPERFAMILY PROTEIN C4A8.06C"/>
    <property type="match status" value="1"/>
</dbReference>
<dbReference type="Pfam" id="PF07859">
    <property type="entry name" value="Abhydrolase_3"/>
    <property type="match status" value="1"/>
</dbReference>
<dbReference type="InterPro" id="IPR029058">
    <property type="entry name" value="AB_hydrolase_fold"/>
</dbReference>
<evidence type="ECO:0000259" key="2">
    <source>
        <dbReference type="Pfam" id="PF07859"/>
    </source>
</evidence>
<dbReference type="InterPro" id="IPR050300">
    <property type="entry name" value="GDXG_lipolytic_enzyme"/>
</dbReference>
<dbReference type="RefSeq" id="WP_103222963.1">
    <property type="nucleotide sequence ID" value="NZ_PPCN01000005.1"/>
</dbReference>
<reference evidence="3 4" key="1">
    <citation type="submission" date="2018-01" db="EMBL/GenBank/DDBJ databases">
        <title>Genomic Encyclopedia of Archaeal and Bacterial Type Strains, Phase II (KMG-II): from individual species to whole genera.</title>
        <authorList>
            <person name="Goeker M."/>
        </authorList>
    </citation>
    <scope>NUCLEOTIDE SEQUENCE [LARGE SCALE GENOMIC DNA]</scope>
    <source>
        <strain evidence="3 4">DSM 17023</strain>
    </source>
</reference>
<sequence length="265" mass="27738">MTILMKELTLDKVAIGPVAVRVYEGSANTADAPVLVFFHGGAFTGTLPERSIFSETAAQAGAIVVLPDYNAPLGGVFPKPLETGFSIFSRLAQKRAGLGNRKSKLLVGGVEAGANVAAAVALKARDHYADELDGQILLSPLLDPYMASASMREAEALGMRECWSEGWSHYLSGGVCHPYAAPCTCSRLSGVAPALVLTSGDDPLRDETLGYAAALKAAGVDVHQHVLPAGTGWPSIYGAKSDDTASWQASAARQFTDFVDSLGIQ</sequence>
<proteinExistence type="predicted"/>
<dbReference type="GO" id="GO:0016787">
    <property type="term" value="F:hydrolase activity"/>
    <property type="evidence" value="ECO:0007669"/>
    <property type="project" value="UniProtKB-KW"/>
</dbReference>
<dbReference type="EMBL" id="PPCN01000005">
    <property type="protein sequence ID" value="POF31010.1"/>
    <property type="molecule type" value="Genomic_DNA"/>
</dbReference>
<dbReference type="Proteomes" id="UP000236959">
    <property type="component" value="Unassembled WGS sequence"/>
</dbReference>
<name>A0A2S3UTW7_9HYPH</name>
<dbReference type="AlphaFoldDB" id="A0A2S3UTW7"/>
<dbReference type="Gene3D" id="3.40.50.1820">
    <property type="entry name" value="alpha/beta hydrolase"/>
    <property type="match status" value="1"/>
</dbReference>
<accession>A0A2S3UTW7</accession>
<gene>
    <name evidence="3" type="ORF">CLV41_105188</name>
</gene>